<evidence type="ECO:0000256" key="3">
    <source>
        <dbReference type="ARBA" id="ARBA00010173"/>
    </source>
</evidence>
<evidence type="ECO:0000256" key="6">
    <source>
        <dbReference type="ARBA" id="ARBA00022679"/>
    </source>
</evidence>
<dbReference type="InterPro" id="IPR036770">
    <property type="entry name" value="Ankyrin_rpt-contain_sf"/>
</dbReference>
<feature type="domain" description="Calponin-homology (CH)" evidence="16">
    <location>
        <begin position="561"/>
        <end position="665"/>
    </location>
</feature>
<dbReference type="InterPro" id="IPR042265">
    <property type="entry name" value="DPH1/DPH2_3"/>
</dbReference>
<evidence type="ECO:0000256" key="5">
    <source>
        <dbReference type="ARBA" id="ARBA00021915"/>
    </source>
</evidence>
<dbReference type="EC" id="2.5.1.108" evidence="4"/>
<dbReference type="FunFam" id="3.40.50.11860:FF:000002">
    <property type="entry name" value="2-(3-amino-3-carboxypropyl)histidine synthase subunit 1"/>
    <property type="match status" value="1"/>
</dbReference>
<evidence type="ECO:0000256" key="10">
    <source>
        <dbReference type="ARBA" id="ARBA00023014"/>
    </source>
</evidence>
<dbReference type="Pfam" id="PF12796">
    <property type="entry name" value="Ank_2"/>
    <property type="match status" value="2"/>
</dbReference>
<dbReference type="FunFam" id="3.40.50.11840:FF:000001">
    <property type="entry name" value="2-(3-amino-3-carboxypropyl)histidine synthase subunit 1"/>
    <property type="match status" value="1"/>
</dbReference>
<evidence type="ECO:0000313" key="18">
    <source>
        <dbReference type="Proteomes" id="UP000549394"/>
    </source>
</evidence>
<proteinExistence type="inferred from homology"/>
<evidence type="ECO:0000313" key="17">
    <source>
        <dbReference type="EMBL" id="CAD5120967.1"/>
    </source>
</evidence>
<dbReference type="PRINTS" id="PR01415">
    <property type="entry name" value="ANKYRIN"/>
</dbReference>
<dbReference type="InterPro" id="IPR042263">
    <property type="entry name" value="DPH1/DPH2_1"/>
</dbReference>
<dbReference type="GO" id="GO:0046872">
    <property type="term" value="F:metal ion binding"/>
    <property type="evidence" value="ECO:0007669"/>
    <property type="project" value="UniProtKB-KW"/>
</dbReference>
<keyword evidence="10" id="KW-0411">Iron-sulfur</keyword>
<dbReference type="InterPro" id="IPR042264">
    <property type="entry name" value="DPH1/DPH2_2"/>
</dbReference>
<dbReference type="InterPro" id="IPR002110">
    <property type="entry name" value="Ankyrin_rpt"/>
</dbReference>
<dbReference type="InterPro" id="IPR036872">
    <property type="entry name" value="CH_dom_sf"/>
</dbReference>
<dbReference type="OrthoDB" id="424503at2759"/>
<dbReference type="EMBL" id="CAJFCJ010000013">
    <property type="protein sequence ID" value="CAD5120967.1"/>
    <property type="molecule type" value="Genomic_DNA"/>
</dbReference>
<dbReference type="InterPro" id="IPR001715">
    <property type="entry name" value="CH_dom"/>
</dbReference>
<evidence type="ECO:0000256" key="14">
    <source>
        <dbReference type="ARBA" id="ARBA00048403"/>
    </source>
</evidence>
<dbReference type="NCBIfam" id="TIGR00322">
    <property type="entry name" value="diphth2_R"/>
    <property type="match status" value="1"/>
</dbReference>
<dbReference type="GO" id="GO:0017183">
    <property type="term" value="P:protein histidyl modification to diphthamide"/>
    <property type="evidence" value="ECO:0007669"/>
    <property type="project" value="UniProtKB-UniPathway"/>
</dbReference>
<evidence type="ECO:0000259" key="16">
    <source>
        <dbReference type="PROSITE" id="PS50021"/>
    </source>
</evidence>
<comment type="similarity">
    <text evidence="3">Belongs to the DPH1/DPH2 family. DPH1 subfamily.</text>
</comment>
<dbReference type="FunFam" id="3.40.50.11850:FF:000001">
    <property type="entry name" value="2-(3-amino-3-carboxypropyl)histidine synthase subunit 1"/>
    <property type="match status" value="1"/>
</dbReference>
<dbReference type="PROSITE" id="PS50088">
    <property type="entry name" value="ANK_REPEAT"/>
    <property type="match status" value="5"/>
</dbReference>
<reference evidence="17 18" key="1">
    <citation type="submission" date="2020-08" db="EMBL/GenBank/DDBJ databases">
        <authorList>
            <person name="Hejnol A."/>
        </authorList>
    </citation>
    <scope>NUCLEOTIDE SEQUENCE [LARGE SCALE GENOMIC DNA]</scope>
</reference>
<dbReference type="SFLD" id="SFLDS00032">
    <property type="entry name" value="Radical_SAM_3-amino-3-carboxyp"/>
    <property type="match status" value="1"/>
</dbReference>
<dbReference type="PROSITE" id="PS50021">
    <property type="entry name" value="CH"/>
    <property type="match status" value="1"/>
</dbReference>
<dbReference type="PROSITE" id="PS50297">
    <property type="entry name" value="ANK_REP_REGION"/>
    <property type="match status" value="4"/>
</dbReference>
<keyword evidence="9" id="KW-0408">Iron</keyword>
<evidence type="ECO:0000256" key="11">
    <source>
        <dbReference type="ARBA" id="ARBA00031690"/>
    </source>
</evidence>
<dbReference type="SUPFAM" id="SSF48403">
    <property type="entry name" value="Ankyrin repeat"/>
    <property type="match status" value="2"/>
</dbReference>
<comment type="catalytic activity">
    <reaction evidence="14">
        <text>L-histidyl-[translation elongation factor 2] + S-adenosyl-L-methionine = 2-[(3S)-amino-3-carboxypropyl]-L-histidyl-[translation elongation factor 2] + S-methyl-5'-thioadenosine + H(+)</text>
        <dbReference type="Rhea" id="RHEA:36783"/>
        <dbReference type="Rhea" id="RHEA-COMP:9748"/>
        <dbReference type="Rhea" id="RHEA-COMP:9749"/>
        <dbReference type="ChEBI" id="CHEBI:15378"/>
        <dbReference type="ChEBI" id="CHEBI:17509"/>
        <dbReference type="ChEBI" id="CHEBI:29979"/>
        <dbReference type="ChEBI" id="CHEBI:59789"/>
        <dbReference type="ChEBI" id="CHEBI:73995"/>
        <dbReference type="EC" id="2.5.1.108"/>
    </reaction>
</comment>
<dbReference type="Gene3D" id="3.40.50.11840">
    <property type="entry name" value="Diphthamide synthesis DPH1/DPH2 domain 1"/>
    <property type="match status" value="1"/>
</dbReference>
<dbReference type="UniPathway" id="UPA00559"/>
<dbReference type="SMART" id="SM00248">
    <property type="entry name" value="ANK"/>
    <property type="match status" value="7"/>
</dbReference>
<dbReference type="Proteomes" id="UP000549394">
    <property type="component" value="Unassembled WGS sequence"/>
</dbReference>
<keyword evidence="8" id="KW-0479">Metal-binding</keyword>
<protein>
    <recommendedName>
        <fullName evidence="5">2-(3-amino-3-carboxypropyl)histidine synthase subunit 1</fullName>
        <ecNumber evidence="4">2.5.1.108</ecNumber>
    </recommendedName>
    <alternativeName>
        <fullName evidence="12">Diphthamide biosynthesis protein 1</fullName>
    </alternativeName>
    <alternativeName>
        <fullName evidence="13">Diphtheria toxin resistance protein 1</fullName>
    </alternativeName>
    <alternativeName>
        <fullName evidence="11">S-adenosyl-L-methionine:L-histidine 3-amino-3-carboxypropyltransferase 1</fullName>
    </alternativeName>
</protein>
<dbReference type="GO" id="GO:0051536">
    <property type="term" value="F:iron-sulfur cluster binding"/>
    <property type="evidence" value="ECO:0007669"/>
    <property type="project" value="UniProtKB-KW"/>
</dbReference>
<evidence type="ECO:0000256" key="2">
    <source>
        <dbReference type="ARBA" id="ARBA00005156"/>
    </source>
</evidence>
<accession>A0A7I8VZD9</accession>
<feature type="repeat" description="ANK" evidence="15">
    <location>
        <begin position="918"/>
        <end position="950"/>
    </location>
</feature>
<dbReference type="Pfam" id="PF01866">
    <property type="entry name" value="Diphthamide_syn"/>
    <property type="match status" value="1"/>
</dbReference>
<feature type="repeat" description="ANK" evidence="15">
    <location>
        <begin position="1046"/>
        <end position="1078"/>
    </location>
</feature>
<comment type="pathway">
    <text evidence="2">Protein modification; peptidyl-diphthamide biosynthesis.</text>
</comment>
<dbReference type="PANTHER" id="PTHR10762">
    <property type="entry name" value="DIPHTHAMIDE BIOSYNTHESIS PROTEIN"/>
    <property type="match status" value="1"/>
</dbReference>
<dbReference type="InterPro" id="IPR016435">
    <property type="entry name" value="DPH1/DPH2"/>
</dbReference>
<evidence type="ECO:0000256" key="7">
    <source>
        <dbReference type="ARBA" id="ARBA00022691"/>
    </source>
</evidence>
<comment type="caution">
    <text evidence="17">The sequence shown here is derived from an EMBL/GenBank/DDBJ whole genome shotgun (WGS) entry which is preliminary data.</text>
</comment>
<gene>
    <name evidence="17" type="ORF">DGYR_LOCUS8974</name>
</gene>
<sequence>MSTCEKEGCSVVAANPARKTYGPKKGALRSRMIPPEILENPQLNKAMEKLPHNYNFEIHKTIWRIKSTNAKKVALQFPEGLLMFSLTIADIIEEYTEATTFIMGDVTYGACCIDDFTARGLDCDFMVHYGHSCLVPIEKTEGLNMLYVFVTIDLDTNHFVQCVTKNFNSKKHLAFVSTIQFLNSVHSCTDIFTNKGYKVTIPQAKPLSPGEILGCTSPKLPKDVDALIYLGDGRFHMESVMIANPEIAAYKYDPYSKEITREYYDTELMHKIRQNAIKAASQSKTIAVIQGTLGRQGSRPVTEYLKKKIEDSGRKCVMVLLAELFPYKLKEFNKVDAWVQVACPRLSIDWGSSFEKPVLTPYETKIRGYTSWVNLRLKPYDNLMNNVLMDLLSGTNLKCLVESLIGKSPSNVDSLDQLTQQQKITRVEWLVNELKKFKVLSDDVLVDYRLFAMKSADHVFDLLWRLLSHDARLMWERIEFLQQSDDILLEHVFRWVPDAPPEAKRTVKKTQNLLSGFGASSFNIEYVNEDNDDDKESNNYERFPEVDFMKRFKKVKRNKFPPPQDCILELVNTQLKHTNEGLKLHCDSLDDLSDSRILCALLNSFVPNTFTSEILLNDRWTMNCVLKTAEEMFYSNSLFDSEDLVEGDSKSLTAYFLAFFMLAYKFKQCKVVAAKSTSIKRAIRGFRNELISDGSLTGEISPKLYAKERELEQLSNKFDIEFSEKWIKHVEQVQKKTQDTIRLLMRQKFCKVNVPRSLTVGDLCLSMGINLTLTNGSGFYLLESRETFTEGRKCVIHLNRHDEKNDSAISGEFVDNFSSTKNSSNNVVKQILKLSHSGTADINPKHFDQYEVFFEAQSKNKQLRAGTIFLYQVFPSSHSTWYKILLKAIKDNDNETLTKMVSFFRSTPSFINCKDGPAKNTPLHTAARLGHTEMVGILLEFGANIDQQNLLGQSPLFSAVEGLHQRTAHLLIEWGCDVHLKDEKNRTAFDTIKNDEFRDALIEIYRRYSTIVPLIMSGDSQALNEVFEDHISGKKRLCSLRSRFINGSTLLHTAAYFGEKSLIRKLLNVGLDINLLDYKGAVALHRAKDADTLSVLTAAGAEPDITDFDGNTPLHVKCYGDTGKPSAVNCVDGLIKIGAKLTVRNHKKLLPIHCCAMQGRVDLIKILMEAEGGDEMLKSLADEEDRNPPSLPHLALANDYLNAAEWLLEREFFLKRSEPEILIQRIITEKIKVSEKIRAIKLLIKYGADPNHIYEGSGYTALHYAASVTNSNDLLEVLVESGAEIEAAAEYNAVTPLHIACQVNNRFAASYLISKGADCNIKDVKGLTPYDYVIDYEEWIDSGNFSDETCAILKAFNLKHTRDLIRAISNRVRIVPSLAGSPQPAIISGWSSATSSRKKPVRIRSRLRSTTSLPAIRNTNSSRSYYR</sequence>
<keyword evidence="18" id="KW-1185">Reference proteome</keyword>
<dbReference type="Gene3D" id="3.40.50.11860">
    <property type="entry name" value="Diphthamide synthesis DPH1/DPH2 domain 3"/>
    <property type="match status" value="1"/>
</dbReference>
<dbReference type="PANTHER" id="PTHR10762:SF1">
    <property type="entry name" value="2-(3-AMINO-3-CARBOXYPROPYL)HISTIDINE SYNTHASE SUBUNIT 1"/>
    <property type="match status" value="1"/>
</dbReference>
<evidence type="ECO:0000256" key="15">
    <source>
        <dbReference type="PROSITE-ProRule" id="PRU00023"/>
    </source>
</evidence>
<organism evidence="17 18">
    <name type="scientific">Dimorphilus gyrociliatus</name>
    <dbReference type="NCBI Taxonomy" id="2664684"/>
    <lineage>
        <taxon>Eukaryota</taxon>
        <taxon>Metazoa</taxon>
        <taxon>Spiralia</taxon>
        <taxon>Lophotrochozoa</taxon>
        <taxon>Annelida</taxon>
        <taxon>Polychaeta</taxon>
        <taxon>Polychaeta incertae sedis</taxon>
        <taxon>Dinophilidae</taxon>
        <taxon>Dimorphilus</taxon>
    </lineage>
</organism>
<feature type="repeat" description="ANK" evidence="15">
    <location>
        <begin position="1257"/>
        <end position="1290"/>
    </location>
</feature>
<dbReference type="Gene3D" id="1.25.40.20">
    <property type="entry name" value="Ankyrin repeat-containing domain"/>
    <property type="match status" value="3"/>
</dbReference>
<comment type="cofactor">
    <cofactor evidence="1">
        <name>[4Fe-4S] cluster</name>
        <dbReference type="ChEBI" id="CHEBI:49883"/>
    </cofactor>
</comment>
<name>A0A7I8VZD9_9ANNE</name>
<keyword evidence="6" id="KW-0808">Transferase</keyword>
<evidence type="ECO:0000256" key="9">
    <source>
        <dbReference type="ARBA" id="ARBA00023004"/>
    </source>
</evidence>
<dbReference type="GO" id="GO:0090560">
    <property type="term" value="F:2-(3-amino-3-carboxypropyl)histidine synthase activity"/>
    <property type="evidence" value="ECO:0007669"/>
    <property type="project" value="UniProtKB-EC"/>
</dbReference>
<dbReference type="Pfam" id="PF00307">
    <property type="entry name" value="CH"/>
    <property type="match status" value="1"/>
</dbReference>
<keyword evidence="7" id="KW-0949">S-adenosyl-L-methionine</keyword>
<dbReference type="Gene3D" id="1.10.418.10">
    <property type="entry name" value="Calponin-like domain"/>
    <property type="match status" value="1"/>
</dbReference>
<feature type="repeat" description="ANK" evidence="15">
    <location>
        <begin position="951"/>
        <end position="983"/>
    </location>
</feature>
<evidence type="ECO:0000256" key="4">
    <source>
        <dbReference type="ARBA" id="ARBA00012221"/>
    </source>
</evidence>
<evidence type="ECO:0000256" key="1">
    <source>
        <dbReference type="ARBA" id="ARBA00001966"/>
    </source>
</evidence>
<evidence type="ECO:0000256" key="12">
    <source>
        <dbReference type="ARBA" id="ARBA00032574"/>
    </source>
</evidence>
<feature type="repeat" description="ANK" evidence="15">
    <location>
        <begin position="1292"/>
        <end position="1324"/>
    </location>
</feature>
<dbReference type="SUPFAM" id="SSF47576">
    <property type="entry name" value="Calponin-homology domain, CH-domain"/>
    <property type="match status" value="1"/>
</dbReference>
<evidence type="ECO:0000256" key="8">
    <source>
        <dbReference type="ARBA" id="ARBA00022723"/>
    </source>
</evidence>
<evidence type="ECO:0000256" key="13">
    <source>
        <dbReference type="ARBA" id="ARBA00032789"/>
    </source>
</evidence>
<dbReference type="Gene3D" id="3.40.50.11850">
    <property type="entry name" value="Diphthamide synthesis DPH1/DPH2 domain 2"/>
    <property type="match status" value="1"/>
</dbReference>
<keyword evidence="15" id="KW-0040">ANK repeat</keyword>